<dbReference type="AlphaFoldDB" id="A0A413VJT4"/>
<evidence type="ECO:0000256" key="1">
    <source>
        <dbReference type="ARBA" id="ARBA00022801"/>
    </source>
</evidence>
<name>A0A413VJT4_9BACE</name>
<dbReference type="EMBL" id="QSGO01000013">
    <property type="protein sequence ID" value="RHB33848.1"/>
    <property type="molecule type" value="Genomic_DNA"/>
</dbReference>
<dbReference type="PROSITE" id="PS51257">
    <property type="entry name" value="PROKAR_LIPOPROTEIN"/>
    <property type="match status" value="1"/>
</dbReference>
<dbReference type="GO" id="GO:0016787">
    <property type="term" value="F:hydrolase activity"/>
    <property type="evidence" value="ECO:0007669"/>
    <property type="project" value="UniProtKB-KW"/>
</dbReference>
<keyword evidence="1 2" id="KW-0378">Hydrolase</keyword>
<reference evidence="2 3" key="1">
    <citation type="submission" date="2018-08" db="EMBL/GenBank/DDBJ databases">
        <title>A genome reference for cultivated species of the human gut microbiota.</title>
        <authorList>
            <person name="Zou Y."/>
            <person name="Xue W."/>
            <person name="Luo G."/>
        </authorList>
    </citation>
    <scope>NUCLEOTIDE SEQUENCE [LARGE SCALE GENOMIC DNA]</scope>
    <source>
        <strain evidence="2 3">AM40-30BH</strain>
    </source>
</reference>
<dbReference type="InterPro" id="IPR052043">
    <property type="entry name" value="PolySaccharide_Degr_Enz"/>
</dbReference>
<dbReference type="InterPro" id="IPR010905">
    <property type="entry name" value="Glyco_hydro_88"/>
</dbReference>
<dbReference type="Proteomes" id="UP000284379">
    <property type="component" value="Unassembled WGS sequence"/>
</dbReference>
<dbReference type="PANTHER" id="PTHR33886:SF8">
    <property type="entry name" value="UNSATURATED RHAMNOGALACTURONAN HYDROLASE (EUROFUNG)"/>
    <property type="match status" value="1"/>
</dbReference>
<evidence type="ECO:0000313" key="2">
    <source>
        <dbReference type="EMBL" id="RHB33848.1"/>
    </source>
</evidence>
<organism evidence="2 3">
    <name type="scientific">Bacteroides nordii</name>
    <dbReference type="NCBI Taxonomy" id="291645"/>
    <lineage>
        <taxon>Bacteria</taxon>
        <taxon>Pseudomonadati</taxon>
        <taxon>Bacteroidota</taxon>
        <taxon>Bacteroidia</taxon>
        <taxon>Bacteroidales</taxon>
        <taxon>Bacteroidaceae</taxon>
        <taxon>Bacteroides</taxon>
    </lineage>
</organism>
<proteinExistence type="predicted"/>
<dbReference type="InterPro" id="IPR008928">
    <property type="entry name" value="6-hairpin_glycosidase_sf"/>
</dbReference>
<accession>A0A413VJT4</accession>
<dbReference type="RefSeq" id="WP_122201900.1">
    <property type="nucleotide sequence ID" value="NZ_CABJFV010000013.1"/>
</dbReference>
<evidence type="ECO:0000313" key="3">
    <source>
        <dbReference type="Proteomes" id="UP000284379"/>
    </source>
</evidence>
<protein>
    <submittedName>
        <fullName evidence="2">Glycosyl hydrolase</fullName>
    </submittedName>
</protein>
<gene>
    <name evidence="2" type="ORF">DW888_15285</name>
</gene>
<dbReference type="Pfam" id="PF07470">
    <property type="entry name" value="Glyco_hydro_88"/>
    <property type="match status" value="1"/>
</dbReference>
<dbReference type="InterPro" id="IPR012341">
    <property type="entry name" value="6hp_glycosidase-like_sf"/>
</dbReference>
<dbReference type="SUPFAM" id="SSF48208">
    <property type="entry name" value="Six-hairpin glycosidases"/>
    <property type="match status" value="1"/>
</dbReference>
<comment type="caution">
    <text evidence="2">The sequence shown here is derived from an EMBL/GenBank/DDBJ whole genome shotgun (WGS) entry which is preliminary data.</text>
</comment>
<sequence length="401" mass="45956">MKKNIVFFALVILGLASCSRQEVSYFDNFPEGADPVEIGTKITYRFLAQGHSQYGSPLRINEPRTQITYPDVCTWLGGLWFAKECGNAELTQRLTERFEPLFTTEAFLQPKPNHVDNNVFGALPLEFYLQTGDERYKKMGMMYADSQWELPADWTLDHQDTCKSSMYGDFVDADVCLPQQKEWADKGYSWQTRFWLDDMFMITAIQAQAYRVTNERKYIDRAAREMVLYLDSIQQPSGLFYHAPTARFCWGRGNGWMAVGMAELLRILPEDNPDRKAIMQGYLKMMVRLKEMQDQKGMWKQVVDDASMWEETSGTGMFAYAMIVGVKKGWLDKDEYGPAARKAWIALTSYVNQMGDVEGVCEGTMLGNTSEHYRNRKPLTGDLHGQAPALWCAYALIAEKI</sequence>
<dbReference type="Gene3D" id="1.50.10.10">
    <property type="match status" value="1"/>
</dbReference>
<dbReference type="GO" id="GO:0005975">
    <property type="term" value="P:carbohydrate metabolic process"/>
    <property type="evidence" value="ECO:0007669"/>
    <property type="project" value="InterPro"/>
</dbReference>
<dbReference type="PANTHER" id="PTHR33886">
    <property type="entry name" value="UNSATURATED RHAMNOGALACTURONAN HYDROLASE (EUROFUNG)"/>
    <property type="match status" value="1"/>
</dbReference>